<protein>
    <recommendedName>
        <fullName evidence="3">glutathione transferase</fullName>
        <ecNumber evidence="3">2.5.1.18</ecNumber>
    </recommendedName>
</protein>
<comment type="catalytic activity">
    <reaction evidence="5">
        <text>RX + glutathione = an S-substituted glutathione + a halide anion + H(+)</text>
        <dbReference type="Rhea" id="RHEA:16437"/>
        <dbReference type="ChEBI" id="CHEBI:15378"/>
        <dbReference type="ChEBI" id="CHEBI:16042"/>
        <dbReference type="ChEBI" id="CHEBI:17792"/>
        <dbReference type="ChEBI" id="CHEBI:57925"/>
        <dbReference type="ChEBI" id="CHEBI:90779"/>
        <dbReference type="EC" id="2.5.1.18"/>
    </reaction>
</comment>
<feature type="domain" description="GST N-terminal" evidence="7">
    <location>
        <begin position="1"/>
        <end position="88"/>
    </location>
</feature>
<evidence type="ECO:0000259" key="7">
    <source>
        <dbReference type="PROSITE" id="PS50404"/>
    </source>
</evidence>
<evidence type="ECO:0000256" key="1">
    <source>
        <dbReference type="ARBA" id="ARBA00003701"/>
    </source>
</evidence>
<dbReference type="InterPro" id="IPR050213">
    <property type="entry name" value="GST_superfamily"/>
</dbReference>
<evidence type="ECO:0000256" key="6">
    <source>
        <dbReference type="SAM" id="Coils"/>
    </source>
</evidence>
<dbReference type="SUPFAM" id="SSF52833">
    <property type="entry name" value="Thioredoxin-like"/>
    <property type="match status" value="1"/>
</dbReference>
<feature type="domain" description="GST C-terminal" evidence="8">
    <location>
        <begin position="90"/>
        <end position="209"/>
    </location>
</feature>
<dbReference type="AlphaFoldDB" id="A0A7L6N7Q3"/>
<dbReference type="InterPro" id="IPR004046">
    <property type="entry name" value="GST_C"/>
</dbReference>
<keyword evidence="6" id="KW-0175">Coiled coil</keyword>
<comment type="function">
    <text evidence="1">Conjugation of reduced glutathione to a wide number of exogenous and endogenous hydrophobic electrophiles.</text>
</comment>
<dbReference type="GO" id="GO:0004364">
    <property type="term" value="F:glutathione transferase activity"/>
    <property type="evidence" value="ECO:0007669"/>
    <property type="project" value="UniProtKB-EC"/>
</dbReference>
<dbReference type="InterPro" id="IPR004045">
    <property type="entry name" value="Glutathione_S-Trfase_N"/>
</dbReference>
<proteinExistence type="evidence at transcript level"/>
<evidence type="ECO:0000259" key="8">
    <source>
        <dbReference type="PROSITE" id="PS50405"/>
    </source>
</evidence>
<name>A0A7L6N7Q3_DERMR</name>
<dbReference type="FunFam" id="1.20.1050.10:FF:000003">
    <property type="entry name" value="Glutathione S-transferase 2"/>
    <property type="match status" value="1"/>
</dbReference>
<dbReference type="EMBL" id="MT665977">
    <property type="protein sequence ID" value="QLY71960.1"/>
    <property type="molecule type" value="mRNA"/>
</dbReference>
<dbReference type="SUPFAM" id="SSF47616">
    <property type="entry name" value="GST C-terminal domain-like"/>
    <property type="match status" value="1"/>
</dbReference>
<dbReference type="SFLD" id="SFLDG00363">
    <property type="entry name" value="AMPS_(cytGST):_Alpha-__Mu-__Pi"/>
    <property type="match status" value="1"/>
</dbReference>
<evidence type="ECO:0000256" key="3">
    <source>
        <dbReference type="ARBA" id="ARBA00012452"/>
    </source>
</evidence>
<dbReference type="SFLD" id="SFLDG01205">
    <property type="entry name" value="AMPS.1"/>
    <property type="match status" value="1"/>
</dbReference>
<dbReference type="SFLD" id="SFLDS00019">
    <property type="entry name" value="Glutathione_Transferase_(cytos"/>
    <property type="match status" value="1"/>
</dbReference>
<sequence length="223" mass="26289">MVPVLCYWNVRSLGQPIRNLLIYKGVEFENKLYEFGAPPDYGMSVWLKDKSTLGLTFPNLPYYIDDDVRLTQSLAILRYLGRKHDLAARNEQETAELDVIEQQARDLCLNLVNAATPSPKDEYGLDSYSKKLGHVLEPWDDFLASRKWTMGDRLTYVDFLLYEGLDWHRQFKPWVVQGYLNIVEYLKRFEQLPNIEEYFTSDRYNKWPILGPLRTWGYKKSSK</sequence>
<evidence type="ECO:0000313" key="9">
    <source>
        <dbReference type="EMBL" id="QLY71960.1"/>
    </source>
</evidence>
<accession>A0A7L6N7Q3</accession>
<dbReference type="CDD" id="cd03075">
    <property type="entry name" value="GST_N_Mu"/>
    <property type="match status" value="1"/>
</dbReference>
<dbReference type="PANTHER" id="PTHR11571">
    <property type="entry name" value="GLUTATHIONE S-TRANSFERASE"/>
    <property type="match status" value="1"/>
</dbReference>
<dbReference type="Gene3D" id="1.20.1050.10">
    <property type="match status" value="1"/>
</dbReference>
<dbReference type="PROSITE" id="PS50405">
    <property type="entry name" value="GST_CTER"/>
    <property type="match status" value="1"/>
</dbReference>
<dbReference type="Gene3D" id="3.40.30.10">
    <property type="entry name" value="Glutaredoxin"/>
    <property type="match status" value="1"/>
</dbReference>
<dbReference type="Pfam" id="PF02798">
    <property type="entry name" value="GST_N"/>
    <property type="match status" value="1"/>
</dbReference>
<reference evidence="9" key="2">
    <citation type="submission" date="2020-06" db="EMBL/GenBank/DDBJ databases">
        <authorList>
            <person name="Hu E."/>
            <person name="Ma Y."/>
            <person name="Hao Y."/>
            <person name="Li M."/>
            <person name="Hu Z."/>
            <person name="Song R."/>
            <person name="Wei L."/>
            <person name="Fan S."/>
            <person name="Chen S."/>
            <person name="Guo Q."/>
            <person name="Bayin C."/>
        </authorList>
    </citation>
    <scope>NUCLEOTIDE SEQUENCE</scope>
    <source>
        <strain evidence="9">XJ-Dm-09</strain>
    </source>
</reference>
<organism evidence="9">
    <name type="scientific">Dermacentor marginatus</name>
    <name type="common">Ornate sheep tick</name>
    <name type="synonym">Acarus marginatus</name>
    <dbReference type="NCBI Taxonomy" id="49202"/>
    <lineage>
        <taxon>Eukaryota</taxon>
        <taxon>Metazoa</taxon>
        <taxon>Ecdysozoa</taxon>
        <taxon>Arthropoda</taxon>
        <taxon>Chelicerata</taxon>
        <taxon>Arachnida</taxon>
        <taxon>Acari</taxon>
        <taxon>Parasitiformes</taxon>
        <taxon>Ixodida</taxon>
        <taxon>Ixodoidea</taxon>
        <taxon>Ixodidae</taxon>
        <taxon>Rhipicephalinae</taxon>
        <taxon>Dermacentor</taxon>
    </lineage>
</organism>
<feature type="coiled-coil region" evidence="6">
    <location>
        <begin position="83"/>
        <end position="110"/>
    </location>
</feature>
<dbReference type="Pfam" id="PF14497">
    <property type="entry name" value="GST_C_3"/>
    <property type="match status" value="1"/>
</dbReference>
<reference evidence="9" key="1">
    <citation type="journal article" date="2020" name="Exp. Appl. Acarol.">
        <title>Sequence identification and expression profile of seven Dermacentor marginatus glutathione S-transferase genes.</title>
        <authorList>
            <person name="Huercha"/>
            <person name="Ma Y."/>
            <person name="Hao Y."/>
            <person name="Li M."/>
            <person name="Hu Z."/>
            <person name="Song R."/>
            <person name="Wei L."/>
            <person name="Fan S."/>
            <person name="Chen S."/>
            <person name="Fan X."/>
            <person name="Zhai X."/>
            <person name="Guo Q."/>
            <person name="Bayin C."/>
        </authorList>
    </citation>
    <scope>NUCLEOTIDE SEQUENCE</scope>
    <source>
        <strain evidence="9">XJ-Dm-09</strain>
    </source>
</reference>
<dbReference type="InterPro" id="IPR036249">
    <property type="entry name" value="Thioredoxin-like_sf"/>
</dbReference>
<dbReference type="PANTHER" id="PTHR11571:SF222">
    <property type="entry name" value="GLUTATHIONE TRANSFERASE"/>
    <property type="match status" value="1"/>
</dbReference>
<dbReference type="PROSITE" id="PS50404">
    <property type="entry name" value="GST_NTER"/>
    <property type="match status" value="1"/>
</dbReference>
<dbReference type="EC" id="2.5.1.18" evidence="3"/>
<evidence type="ECO:0000256" key="2">
    <source>
        <dbReference type="ARBA" id="ARBA00005861"/>
    </source>
</evidence>
<dbReference type="InterPro" id="IPR010987">
    <property type="entry name" value="Glutathione-S-Trfase_C-like"/>
</dbReference>
<dbReference type="GO" id="GO:0006749">
    <property type="term" value="P:glutathione metabolic process"/>
    <property type="evidence" value="ECO:0007669"/>
    <property type="project" value="TreeGrafter"/>
</dbReference>
<evidence type="ECO:0000256" key="4">
    <source>
        <dbReference type="ARBA" id="ARBA00022679"/>
    </source>
</evidence>
<gene>
    <name evidence="9" type="primary">GSTM4</name>
</gene>
<dbReference type="InterPro" id="IPR040079">
    <property type="entry name" value="Glutathione_S-Trfase"/>
</dbReference>
<dbReference type="InterPro" id="IPR036282">
    <property type="entry name" value="Glutathione-S-Trfase_C_sf"/>
</dbReference>
<evidence type="ECO:0000256" key="5">
    <source>
        <dbReference type="ARBA" id="ARBA00047960"/>
    </source>
</evidence>
<keyword evidence="4 9" id="KW-0808">Transferase</keyword>
<comment type="similarity">
    <text evidence="2">Belongs to the GST superfamily. Mu family.</text>
</comment>